<reference evidence="3 4" key="1">
    <citation type="submission" date="2019-07" db="EMBL/GenBank/DDBJ databases">
        <title>Whole genome shotgun sequence of Reyranella soli NBRC 108950.</title>
        <authorList>
            <person name="Hosoyama A."/>
            <person name="Uohara A."/>
            <person name="Ohji S."/>
            <person name="Ichikawa N."/>
        </authorList>
    </citation>
    <scope>NUCLEOTIDE SEQUENCE [LARGE SCALE GENOMIC DNA]</scope>
    <source>
        <strain evidence="3 4">NBRC 108950</strain>
    </source>
</reference>
<accession>A0A512ND81</accession>
<dbReference type="Pfam" id="PF07883">
    <property type="entry name" value="Cupin_2"/>
    <property type="match status" value="1"/>
</dbReference>
<evidence type="ECO:0000313" key="4">
    <source>
        <dbReference type="Proteomes" id="UP000321058"/>
    </source>
</evidence>
<dbReference type="CDD" id="cd02234">
    <property type="entry name" value="cupin_BLR7677-like"/>
    <property type="match status" value="1"/>
</dbReference>
<feature type="domain" description="Cupin type-2" evidence="2">
    <location>
        <begin position="70"/>
        <end position="143"/>
    </location>
</feature>
<evidence type="ECO:0000313" key="3">
    <source>
        <dbReference type="EMBL" id="GEP56906.1"/>
    </source>
</evidence>
<proteinExistence type="predicted"/>
<dbReference type="Proteomes" id="UP000321058">
    <property type="component" value="Unassembled WGS sequence"/>
</dbReference>
<feature type="compositionally biased region" description="Basic and acidic residues" evidence="1">
    <location>
        <begin position="117"/>
        <end position="126"/>
    </location>
</feature>
<dbReference type="InterPro" id="IPR011051">
    <property type="entry name" value="RmlC_Cupin_sf"/>
</dbReference>
<name>A0A512ND81_9HYPH</name>
<dbReference type="PANTHER" id="PTHR38599">
    <property type="entry name" value="CUPIN DOMAIN PROTEIN (AFU_ORTHOLOGUE AFUA_3G13620)"/>
    <property type="match status" value="1"/>
</dbReference>
<gene>
    <name evidence="3" type="ORF">RSO01_40720</name>
</gene>
<keyword evidence="4" id="KW-1185">Reference proteome</keyword>
<dbReference type="PANTHER" id="PTHR38599:SF1">
    <property type="entry name" value="CUPIN DOMAIN PROTEIN (AFU_ORTHOLOGUE AFUA_3G13620)"/>
    <property type="match status" value="1"/>
</dbReference>
<dbReference type="EMBL" id="BKAJ01000072">
    <property type="protein sequence ID" value="GEP56906.1"/>
    <property type="molecule type" value="Genomic_DNA"/>
</dbReference>
<evidence type="ECO:0000259" key="2">
    <source>
        <dbReference type="Pfam" id="PF07883"/>
    </source>
</evidence>
<feature type="region of interest" description="Disordered" evidence="1">
    <location>
        <begin position="105"/>
        <end position="128"/>
    </location>
</feature>
<dbReference type="InterPro" id="IPR014710">
    <property type="entry name" value="RmlC-like_jellyroll"/>
</dbReference>
<dbReference type="Gene3D" id="2.60.120.10">
    <property type="entry name" value="Jelly Rolls"/>
    <property type="match status" value="1"/>
</dbReference>
<dbReference type="SUPFAM" id="SSF51182">
    <property type="entry name" value="RmlC-like cupins"/>
    <property type="match status" value="1"/>
</dbReference>
<protein>
    <submittedName>
        <fullName evidence="3">Cupin</fullName>
    </submittedName>
</protein>
<organism evidence="3 4">
    <name type="scientific">Reyranella soli</name>
    <dbReference type="NCBI Taxonomy" id="1230389"/>
    <lineage>
        <taxon>Bacteria</taxon>
        <taxon>Pseudomonadati</taxon>
        <taxon>Pseudomonadota</taxon>
        <taxon>Alphaproteobacteria</taxon>
        <taxon>Hyphomicrobiales</taxon>
        <taxon>Reyranellaceae</taxon>
        <taxon>Reyranella</taxon>
    </lineage>
</organism>
<dbReference type="InterPro" id="IPR013096">
    <property type="entry name" value="Cupin_2"/>
</dbReference>
<evidence type="ECO:0000256" key="1">
    <source>
        <dbReference type="SAM" id="MobiDB-lite"/>
    </source>
</evidence>
<comment type="caution">
    <text evidence="3">The sequence shown here is derived from an EMBL/GenBank/DDBJ whole genome shotgun (WGS) entry which is preliminary data.</text>
</comment>
<sequence length="157" mass="16717">MAPPLAGGSLIRIGQSQENPMKRIFCSLLLATLPFGSALADEAGFKNAKVTLVDQYELPNVPGKSLRAVLVEYGPGGGSPSHHHPSSAFIYARVLEGAIRSKVNDGPERTYQAGESWTERPGDHHQVSQNASTTAPAKLLAVFVVDTADKTIVIPDK</sequence>
<dbReference type="AlphaFoldDB" id="A0A512ND81"/>